<dbReference type="GO" id="GO:0016705">
    <property type="term" value="F:oxidoreductase activity, acting on paired donors, with incorporation or reduction of molecular oxygen"/>
    <property type="evidence" value="ECO:0007669"/>
    <property type="project" value="InterPro"/>
</dbReference>
<dbReference type="EMBL" id="CAMKVN010011911">
    <property type="protein sequence ID" value="CAI2195102.1"/>
    <property type="molecule type" value="Genomic_DNA"/>
</dbReference>
<protein>
    <submittedName>
        <fullName evidence="1">15906_t:CDS:1</fullName>
    </submittedName>
</protein>
<dbReference type="SUPFAM" id="SSF48264">
    <property type="entry name" value="Cytochrome P450"/>
    <property type="match status" value="1"/>
</dbReference>
<keyword evidence="2" id="KW-1185">Reference proteome</keyword>
<dbReference type="OrthoDB" id="1844152at2759"/>
<dbReference type="InterPro" id="IPR036396">
    <property type="entry name" value="Cyt_P450_sf"/>
</dbReference>
<dbReference type="AlphaFoldDB" id="A0A9W4WY62"/>
<proteinExistence type="predicted"/>
<dbReference type="Gene3D" id="1.10.630.10">
    <property type="entry name" value="Cytochrome P450"/>
    <property type="match status" value="1"/>
</dbReference>
<gene>
    <name evidence="1" type="ORF">FWILDA_LOCUS16908</name>
</gene>
<dbReference type="GO" id="GO:0020037">
    <property type="term" value="F:heme binding"/>
    <property type="evidence" value="ECO:0007669"/>
    <property type="project" value="InterPro"/>
</dbReference>
<organism evidence="1 2">
    <name type="scientific">Funneliformis geosporum</name>
    <dbReference type="NCBI Taxonomy" id="1117311"/>
    <lineage>
        <taxon>Eukaryota</taxon>
        <taxon>Fungi</taxon>
        <taxon>Fungi incertae sedis</taxon>
        <taxon>Mucoromycota</taxon>
        <taxon>Glomeromycotina</taxon>
        <taxon>Glomeromycetes</taxon>
        <taxon>Glomerales</taxon>
        <taxon>Glomeraceae</taxon>
        <taxon>Funneliformis</taxon>
    </lineage>
</organism>
<dbReference type="Proteomes" id="UP001153678">
    <property type="component" value="Unassembled WGS sequence"/>
</dbReference>
<name>A0A9W4WY62_9GLOM</name>
<dbReference type="GO" id="GO:0004497">
    <property type="term" value="F:monooxygenase activity"/>
    <property type="evidence" value="ECO:0007669"/>
    <property type="project" value="InterPro"/>
</dbReference>
<reference evidence="1" key="1">
    <citation type="submission" date="2022-08" db="EMBL/GenBank/DDBJ databases">
        <authorList>
            <person name="Kallberg Y."/>
            <person name="Tangrot J."/>
            <person name="Rosling A."/>
        </authorList>
    </citation>
    <scope>NUCLEOTIDE SEQUENCE</scope>
    <source>
        <strain evidence="1">Wild A</strain>
    </source>
</reference>
<evidence type="ECO:0000313" key="1">
    <source>
        <dbReference type="EMBL" id="CAI2195102.1"/>
    </source>
</evidence>
<feature type="non-terminal residue" evidence="1">
    <location>
        <position position="1"/>
    </location>
</feature>
<comment type="caution">
    <text evidence="1">The sequence shown here is derived from an EMBL/GenBank/DDBJ whole genome shotgun (WGS) entry which is preliminary data.</text>
</comment>
<sequence>LQDYINRILIVFNLADKHRNILVKHINEQVDKRLQDRNMYQDLWKRHNDLLQELNEEKNIDPYNIDCTVIADKLAIIIYASILSTSRSSTNAFIDLASRPEYMQELYETTTHC</sequence>
<dbReference type="GO" id="GO:0005506">
    <property type="term" value="F:iron ion binding"/>
    <property type="evidence" value="ECO:0007669"/>
    <property type="project" value="InterPro"/>
</dbReference>
<accession>A0A9W4WY62</accession>
<evidence type="ECO:0000313" key="2">
    <source>
        <dbReference type="Proteomes" id="UP001153678"/>
    </source>
</evidence>